<organism evidence="1 2">
    <name type="scientific">Rhodocollybia butyracea</name>
    <dbReference type="NCBI Taxonomy" id="206335"/>
    <lineage>
        <taxon>Eukaryota</taxon>
        <taxon>Fungi</taxon>
        <taxon>Dikarya</taxon>
        <taxon>Basidiomycota</taxon>
        <taxon>Agaricomycotina</taxon>
        <taxon>Agaricomycetes</taxon>
        <taxon>Agaricomycetidae</taxon>
        <taxon>Agaricales</taxon>
        <taxon>Marasmiineae</taxon>
        <taxon>Omphalotaceae</taxon>
        <taxon>Rhodocollybia</taxon>
    </lineage>
</organism>
<name>A0A9P5PNC7_9AGAR</name>
<dbReference type="EMBL" id="JADNRY010000086">
    <property type="protein sequence ID" value="KAF9066508.1"/>
    <property type="molecule type" value="Genomic_DNA"/>
</dbReference>
<accession>A0A9P5PNC7</accession>
<protein>
    <submittedName>
        <fullName evidence="1">Uncharacterized protein</fullName>
    </submittedName>
</protein>
<dbReference type="Proteomes" id="UP000772434">
    <property type="component" value="Unassembled WGS sequence"/>
</dbReference>
<keyword evidence="2" id="KW-1185">Reference proteome</keyword>
<proteinExistence type="predicted"/>
<gene>
    <name evidence="1" type="ORF">BDP27DRAFT_1365575</name>
</gene>
<reference evidence="1" key="1">
    <citation type="submission" date="2020-11" db="EMBL/GenBank/DDBJ databases">
        <authorList>
            <consortium name="DOE Joint Genome Institute"/>
            <person name="Ahrendt S."/>
            <person name="Riley R."/>
            <person name="Andreopoulos W."/>
            <person name="Labutti K."/>
            <person name="Pangilinan J."/>
            <person name="Ruiz-Duenas F.J."/>
            <person name="Barrasa J.M."/>
            <person name="Sanchez-Garcia M."/>
            <person name="Camarero S."/>
            <person name="Miyauchi S."/>
            <person name="Serrano A."/>
            <person name="Linde D."/>
            <person name="Babiker R."/>
            <person name="Drula E."/>
            <person name="Ayuso-Fernandez I."/>
            <person name="Pacheco R."/>
            <person name="Padilla G."/>
            <person name="Ferreira P."/>
            <person name="Barriuso J."/>
            <person name="Kellner H."/>
            <person name="Castanera R."/>
            <person name="Alfaro M."/>
            <person name="Ramirez L."/>
            <person name="Pisabarro A.G."/>
            <person name="Kuo A."/>
            <person name="Tritt A."/>
            <person name="Lipzen A."/>
            <person name="He G."/>
            <person name="Yan M."/>
            <person name="Ng V."/>
            <person name="Cullen D."/>
            <person name="Martin F."/>
            <person name="Rosso M.-N."/>
            <person name="Henrissat B."/>
            <person name="Hibbett D."/>
            <person name="Martinez A.T."/>
            <person name="Grigoriev I.V."/>
        </authorList>
    </citation>
    <scope>NUCLEOTIDE SEQUENCE</scope>
    <source>
        <strain evidence="1">AH 40177</strain>
    </source>
</reference>
<evidence type="ECO:0000313" key="1">
    <source>
        <dbReference type="EMBL" id="KAF9066508.1"/>
    </source>
</evidence>
<comment type="caution">
    <text evidence="1">The sequence shown here is derived from an EMBL/GenBank/DDBJ whole genome shotgun (WGS) entry which is preliminary data.</text>
</comment>
<sequence length="119" mass="14067">MSAEEPNVCPHTKYLPQGQHPQIRGVITAPCKHRTPEYYLCWTIQFNDISKVYLTAGHDIAEYWRTQVQNLWVKSYGKKCRNNIQSCYCNPYFTLMHLDRTKYPDDLHMVVFISHNNCI</sequence>
<dbReference type="AlphaFoldDB" id="A0A9P5PNC7"/>
<evidence type="ECO:0000313" key="2">
    <source>
        <dbReference type="Proteomes" id="UP000772434"/>
    </source>
</evidence>